<protein>
    <submittedName>
        <fullName evidence="1">Uncharacterized protein</fullName>
    </submittedName>
</protein>
<reference evidence="1" key="1">
    <citation type="journal article" date="2015" name="Nature">
        <title>Complex archaea that bridge the gap between prokaryotes and eukaryotes.</title>
        <authorList>
            <person name="Spang A."/>
            <person name="Saw J.H."/>
            <person name="Jorgensen S.L."/>
            <person name="Zaremba-Niedzwiedzka K."/>
            <person name="Martijn J."/>
            <person name="Lind A.E."/>
            <person name="van Eijk R."/>
            <person name="Schleper C."/>
            <person name="Guy L."/>
            <person name="Ettema T.J."/>
        </authorList>
    </citation>
    <scope>NUCLEOTIDE SEQUENCE</scope>
</reference>
<dbReference type="AlphaFoldDB" id="A0A0F9VDL7"/>
<proteinExistence type="predicted"/>
<dbReference type="EMBL" id="LAZR01000576">
    <property type="protein sequence ID" value="KKN63878.1"/>
    <property type="molecule type" value="Genomic_DNA"/>
</dbReference>
<organism evidence="1">
    <name type="scientific">marine sediment metagenome</name>
    <dbReference type="NCBI Taxonomy" id="412755"/>
    <lineage>
        <taxon>unclassified sequences</taxon>
        <taxon>metagenomes</taxon>
        <taxon>ecological metagenomes</taxon>
    </lineage>
</organism>
<comment type="caution">
    <text evidence="1">The sequence shown here is derived from an EMBL/GenBank/DDBJ whole genome shotgun (WGS) entry which is preliminary data.</text>
</comment>
<evidence type="ECO:0000313" key="1">
    <source>
        <dbReference type="EMBL" id="KKN63878.1"/>
    </source>
</evidence>
<name>A0A0F9VDL7_9ZZZZ</name>
<sequence length="354" mass="38310">MQDFTTFTESDAPGRLSQAADRSTFMGLRGNDADVFLRKAIVAAWPTDFSQDFEFYIDAADPTSGDRSAALVSYLQDLDDWEANRAANKNQVSVMVDNVAAGPAPRIAIVETNAGNVYTSAATYNPAMDTLYYCTFVKVGTVTTLYIYSDASRTTLVATLTLTLQAGWTIVYAMAPQSNGSGDADEISGYIQNMDDPISSAELYGHAIIRNIGSAEAYAKVLIQQPSEELYGHAIIRNISSAEVYGHAEIKQETSAELYAHAIIKNIGSAELYAHAIIKNIGSAELYCHVVIQDTAELYGHGIIKNIGAAQEYGHGIIRNIGSADLPCTFRITTDQWIVQGVSVEAYIALTIVI</sequence>
<gene>
    <name evidence="1" type="ORF">LCGC14_0497560</name>
</gene>
<accession>A0A0F9VDL7</accession>